<dbReference type="AlphaFoldDB" id="A0A2U2IZQ8"/>
<comment type="subunit">
    <text evidence="3 9">Homotetramer.</text>
</comment>
<evidence type="ECO:0000256" key="8">
    <source>
        <dbReference type="ARBA" id="ARBA00048039"/>
    </source>
</evidence>
<dbReference type="EMBL" id="QFFF01000001">
    <property type="protein sequence ID" value="PWG01547.1"/>
    <property type="molecule type" value="Genomic_DNA"/>
</dbReference>
<reference evidence="10 11" key="1">
    <citation type="submission" date="2018-05" db="EMBL/GenBank/DDBJ databases">
        <title>Genome of Sphingosinicella humi QZX222.</title>
        <authorList>
            <person name="Qiao Z."/>
            <person name="Wang G."/>
        </authorList>
    </citation>
    <scope>NUCLEOTIDE SEQUENCE [LARGE SCALE GENOMIC DNA]</scope>
    <source>
        <strain evidence="10 11">QZX222</strain>
    </source>
</reference>
<dbReference type="Proteomes" id="UP000245916">
    <property type="component" value="Unassembled WGS sequence"/>
</dbReference>
<dbReference type="Pfam" id="PF00982">
    <property type="entry name" value="Glyco_transf_20"/>
    <property type="match status" value="1"/>
</dbReference>
<evidence type="ECO:0000256" key="3">
    <source>
        <dbReference type="ARBA" id="ARBA00011881"/>
    </source>
</evidence>
<dbReference type="UniPathway" id="UPA00299"/>
<dbReference type="InterPro" id="IPR012766">
    <property type="entry name" value="Trehalose_OtsA"/>
</dbReference>
<comment type="function">
    <text evidence="9">Probably involved in the osmoprotection via the biosynthesis of trehalose. Catalyzes the transfer of glucose from UDP-alpha-D-glucose (UDP-Glc) to D-glucose 6-phosphate (Glc-6-P) to form trehalose-6-phosphate. Acts with retention of the anomeric configuration of the UDP-sugar donor.</text>
</comment>
<accession>A0A2U2IZQ8</accession>
<gene>
    <name evidence="10" type="primary">otsA</name>
    <name evidence="10" type="ORF">DF286_00680</name>
</gene>
<dbReference type="RefSeq" id="WP_109269687.1">
    <property type="nucleotide sequence ID" value="NZ_QFFF01000001.1"/>
</dbReference>
<dbReference type="GO" id="GO:0003825">
    <property type="term" value="F:alpha,alpha-trehalose-phosphate synthase (UDP-forming) activity"/>
    <property type="evidence" value="ECO:0007669"/>
    <property type="project" value="UniProtKB-UniRule"/>
</dbReference>
<comment type="caution">
    <text evidence="10">The sequence shown here is derived from an EMBL/GenBank/DDBJ whole genome shotgun (WGS) entry which is preliminary data.</text>
</comment>
<evidence type="ECO:0000256" key="6">
    <source>
        <dbReference type="ARBA" id="ARBA00022676"/>
    </source>
</evidence>
<protein>
    <recommendedName>
        <fullName evidence="5 9">Trehalose-6-phosphate synthase</fullName>
        <ecNumber evidence="4 9">2.4.1.15</ecNumber>
    </recommendedName>
    <alternativeName>
        <fullName evidence="9">Osmoregulatory trehalose synthesis protein A</fullName>
    </alternativeName>
    <alternativeName>
        <fullName evidence="9">UDP-glucose-glucosephosphate glucosyltransferase</fullName>
    </alternativeName>
</protein>
<sequence length="473" mass="54336">MSRLIVISNRVSPPKTEDGSGAQGGLAVALAAALREYRGLWFGWSGRKTDKFTGHIDMQRAHGVTTATIDLEEQDVEEYYNGYANRTLWPLFHYRIDLAEYDRSFGSGYERVNERFAETVTPLIEPDDLIWVHDYHLIPLGQQLRERGLKNRMGFFLHIPWPPSRLMVSLPYHEKLVRTMLAYDVIGFQTEEWLESFCHYVERELGGTVDPDGVIHVGDRSVHAAAYPIGVDFKEFTEALESDAARESFERLRTSAAGRRTIIGVDRLDYSKGLEERFLGYRRFLEKHPRYQRKLFLLQIAPPSRGEVATYEVIREHLDELSGRINGEFADVDWVPVRYVNQGYRREELAGFYRAAEIALITPLRDGMNLVAKEYVAAQDPEDPGVLILSRFAGAALQLKDALLVNPYSKDEIADAIMRAIRMPKEERIRRWKAMVEVVRQEDVVAWRHAFVEALEKARPPVRREPTPEPEAC</sequence>
<dbReference type="PANTHER" id="PTHR10788">
    <property type="entry name" value="TREHALOSE-6-PHOSPHATE SYNTHASE"/>
    <property type="match status" value="1"/>
</dbReference>
<evidence type="ECO:0000256" key="1">
    <source>
        <dbReference type="ARBA" id="ARBA00005199"/>
    </source>
</evidence>
<keyword evidence="6 9" id="KW-0328">Glycosyltransferase</keyword>
<evidence type="ECO:0000256" key="4">
    <source>
        <dbReference type="ARBA" id="ARBA00012538"/>
    </source>
</evidence>
<name>A0A2U2IZQ8_9SPHN</name>
<dbReference type="PANTHER" id="PTHR10788:SF106">
    <property type="entry name" value="BCDNA.GH08860"/>
    <property type="match status" value="1"/>
</dbReference>
<comment type="catalytic activity">
    <reaction evidence="8 9">
        <text>D-glucose 6-phosphate + UDP-alpha-D-glucose = alpha,alpha-trehalose 6-phosphate + UDP + H(+)</text>
        <dbReference type="Rhea" id="RHEA:18889"/>
        <dbReference type="ChEBI" id="CHEBI:15378"/>
        <dbReference type="ChEBI" id="CHEBI:58223"/>
        <dbReference type="ChEBI" id="CHEBI:58429"/>
        <dbReference type="ChEBI" id="CHEBI:58885"/>
        <dbReference type="ChEBI" id="CHEBI:61548"/>
        <dbReference type="EC" id="2.4.1.15"/>
    </reaction>
</comment>
<comment type="similarity">
    <text evidence="2 9">Belongs to the glycosyltransferase 20 family.</text>
</comment>
<organism evidence="10 11">
    <name type="scientific">Allosphingosinicella humi</name>
    <dbReference type="NCBI Taxonomy" id="2068657"/>
    <lineage>
        <taxon>Bacteria</taxon>
        <taxon>Pseudomonadati</taxon>
        <taxon>Pseudomonadota</taxon>
        <taxon>Alphaproteobacteria</taxon>
        <taxon>Sphingomonadales</taxon>
        <taxon>Sphingomonadaceae</taxon>
        <taxon>Allosphingosinicella</taxon>
    </lineage>
</organism>
<dbReference type="InterPro" id="IPR001830">
    <property type="entry name" value="Glyco_trans_20"/>
</dbReference>
<proteinExistence type="inferred from homology"/>
<dbReference type="Gene3D" id="3.40.50.2000">
    <property type="entry name" value="Glycogen Phosphorylase B"/>
    <property type="match status" value="2"/>
</dbReference>
<evidence type="ECO:0000313" key="11">
    <source>
        <dbReference type="Proteomes" id="UP000245916"/>
    </source>
</evidence>
<dbReference type="NCBIfam" id="TIGR02400">
    <property type="entry name" value="trehalose_OtsA"/>
    <property type="match status" value="1"/>
</dbReference>
<dbReference type="OrthoDB" id="9815690at2"/>
<evidence type="ECO:0000256" key="9">
    <source>
        <dbReference type="RuleBase" id="RU362045"/>
    </source>
</evidence>
<evidence type="ECO:0000256" key="7">
    <source>
        <dbReference type="ARBA" id="ARBA00022679"/>
    </source>
</evidence>
<comment type="pathway">
    <text evidence="1 9">Glycan biosynthesis; trehalose biosynthesis.</text>
</comment>
<dbReference type="EC" id="2.4.1.15" evidence="4 9"/>
<evidence type="ECO:0000313" key="10">
    <source>
        <dbReference type="EMBL" id="PWG01547.1"/>
    </source>
</evidence>
<dbReference type="SUPFAM" id="SSF53756">
    <property type="entry name" value="UDP-Glycosyltransferase/glycogen phosphorylase"/>
    <property type="match status" value="1"/>
</dbReference>
<evidence type="ECO:0000256" key="5">
    <source>
        <dbReference type="ARBA" id="ARBA00018539"/>
    </source>
</evidence>
<dbReference type="CDD" id="cd03788">
    <property type="entry name" value="GT20_TPS"/>
    <property type="match status" value="1"/>
</dbReference>
<evidence type="ECO:0000256" key="2">
    <source>
        <dbReference type="ARBA" id="ARBA00008799"/>
    </source>
</evidence>
<dbReference type="GO" id="GO:0005992">
    <property type="term" value="P:trehalose biosynthetic process"/>
    <property type="evidence" value="ECO:0007669"/>
    <property type="project" value="UniProtKB-UniRule"/>
</dbReference>
<keyword evidence="7 9" id="KW-0808">Transferase</keyword>
<keyword evidence="11" id="KW-1185">Reference proteome</keyword>